<feature type="transmembrane region" description="Helical" evidence="1">
    <location>
        <begin position="82"/>
        <end position="104"/>
    </location>
</feature>
<evidence type="ECO:0000313" key="5">
    <source>
        <dbReference type="Proteomes" id="UP000192980"/>
    </source>
</evidence>
<dbReference type="AlphaFoldDB" id="A0A1X7K0Q6"/>
<dbReference type="Gene3D" id="3.55.50.30">
    <property type="match status" value="1"/>
</dbReference>
<dbReference type="Proteomes" id="UP000192980">
    <property type="component" value="Unassembled WGS sequence"/>
</dbReference>
<dbReference type="InterPro" id="IPR006860">
    <property type="entry name" value="FecR"/>
</dbReference>
<dbReference type="PANTHER" id="PTHR30273">
    <property type="entry name" value="PERIPLASMIC SIGNAL SENSOR AND SIGMA FACTOR ACTIVATOR FECR-RELATED"/>
    <property type="match status" value="1"/>
</dbReference>
<dbReference type="InterPro" id="IPR012373">
    <property type="entry name" value="Ferrdict_sens_TM"/>
</dbReference>
<feature type="domain" description="Protein FecR C-terminal" evidence="3">
    <location>
        <begin position="307"/>
        <end position="374"/>
    </location>
</feature>
<organism evidence="4 5">
    <name type="scientific">Sphingobacterium psychroaquaticum</name>
    <dbReference type="NCBI Taxonomy" id="561061"/>
    <lineage>
        <taxon>Bacteria</taxon>
        <taxon>Pseudomonadati</taxon>
        <taxon>Bacteroidota</taxon>
        <taxon>Sphingobacteriia</taxon>
        <taxon>Sphingobacteriales</taxon>
        <taxon>Sphingobacteriaceae</taxon>
        <taxon>Sphingobacterium</taxon>
    </lineage>
</organism>
<name>A0A1X7K0Q6_9SPHI</name>
<dbReference type="EMBL" id="FXAU01000004">
    <property type="protein sequence ID" value="SMG34477.1"/>
    <property type="molecule type" value="Genomic_DNA"/>
</dbReference>
<gene>
    <name evidence="4" type="ORF">SAMN05660862_2362</name>
</gene>
<evidence type="ECO:0000259" key="3">
    <source>
        <dbReference type="Pfam" id="PF16344"/>
    </source>
</evidence>
<proteinExistence type="predicted"/>
<dbReference type="Gene3D" id="2.60.120.1440">
    <property type="match status" value="1"/>
</dbReference>
<sequence>MEQKKKFESLFEGYLSNKYSTADVDQIISDIPKDELRRLILQEFYETKEPKVDKTQVQRIVDNVKLQLDEILRKQPKRLINYRTIASVAAAILLCLSIGFYFLMDKPSTPSMISSYVDRSPGTYKATLTLDDGSKVDLNTSKGGLKTDDNTISYEDGSRATSKTTEFATLVTPRGGEYRITLPDGTKVRLNAATSLTYPLQFTDSIRQVTVAGEAYFEVAHNAKKPFVVKSEQQSITVLGTKFNIDTYSEVGKTRTTLVSGRLQLQQYATNKKIVLTPGQEATLNKNSWAVQVVDTENSILWTEGYINLNKQKLEQILSNLSRWYDVDFSIVDRKIEHLVFEGEIPKTKNLSTALAILEKAGNLVFEEKGGVIKVTTRR</sequence>
<keyword evidence="1" id="KW-0812">Transmembrane</keyword>
<dbReference type="FunFam" id="2.60.120.1440:FF:000001">
    <property type="entry name" value="Putative anti-sigma factor"/>
    <property type="match status" value="1"/>
</dbReference>
<dbReference type="RefSeq" id="WP_085473110.1">
    <property type="nucleotide sequence ID" value="NZ_FXAU01000004.1"/>
</dbReference>
<keyword evidence="1" id="KW-0472">Membrane</keyword>
<protein>
    <submittedName>
        <fullName evidence="4">FecR family protein</fullName>
    </submittedName>
</protein>
<dbReference type="Pfam" id="PF16344">
    <property type="entry name" value="FecR_C"/>
    <property type="match status" value="1"/>
</dbReference>
<dbReference type="OrthoDB" id="1099963at2"/>
<dbReference type="GO" id="GO:0016989">
    <property type="term" value="F:sigma factor antagonist activity"/>
    <property type="evidence" value="ECO:0007669"/>
    <property type="project" value="TreeGrafter"/>
</dbReference>
<evidence type="ECO:0000259" key="2">
    <source>
        <dbReference type="Pfam" id="PF04773"/>
    </source>
</evidence>
<keyword evidence="1" id="KW-1133">Transmembrane helix</keyword>
<dbReference type="PANTHER" id="PTHR30273:SF2">
    <property type="entry name" value="PROTEIN FECR"/>
    <property type="match status" value="1"/>
</dbReference>
<feature type="domain" description="FecR protein" evidence="2">
    <location>
        <begin position="169"/>
        <end position="262"/>
    </location>
</feature>
<dbReference type="STRING" id="561061.SAMN05660862_2362"/>
<dbReference type="PIRSF" id="PIRSF018266">
    <property type="entry name" value="FecR"/>
    <property type="match status" value="1"/>
</dbReference>
<evidence type="ECO:0000256" key="1">
    <source>
        <dbReference type="SAM" id="Phobius"/>
    </source>
</evidence>
<keyword evidence="5" id="KW-1185">Reference proteome</keyword>
<accession>A0A1X7K0Q6</accession>
<evidence type="ECO:0000313" key="4">
    <source>
        <dbReference type="EMBL" id="SMG34477.1"/>
    </source>
</evidence>
<dbReference type="Pfam" id="PF04773">
    <property type="entry name" value="FecR"/>
    <property type="match status" value="1"/>
</dbReference>
<reference evidence="4 5" key="1">
    <citation type="submission" date="2017-04" db="EMBL/GenBank/DDBJ databases">
        <authorList>
            <person name="Afonso C.L."/>
            <person name="Miller P.J."/>
            <person name="Scott M.A."/>
            <person name="Spackman E."/>
            <person name="Goraichik I."/>
            <person name="Dimitrov K.M."/>
            <person name="Suarez D.L."/>
            <person name="Swayne D.E."/>
        </authorList>
    </citation>
    <scope>NUCLEOTIDE SEQUENCE [LARGE SCALE GENOMIC DNA]</scope>
    <source>
        <strain evidence="4 5">DSM 22418</strain>
    </source>
</reference>
<dbReference type="InterPro" id="IPR032508">
    <property type="entry name" value="FecR_C"/>
</dbReference>